<evidence type="ECO:0000313" key="1">
    <source>
        <dbReference type="EMBL" id="XAE47837.1"/>
    </source>
</evidence>
<gene>
    <name evidence="1" type="ORF">OHZ10_16000</name>
</gene>
<dbReference type="RefSeq" id="WP_342703017.1">
    <property type="nucleotide sequence ID" value="NZ_CP109821.1"/>
</dbReference>
<reference evidence="1 2" key="1">
    <citation type="submission" date="2022-10" db="EMBL/GenBank/DDBJ databases">
        <title>Genomic of Burkholderia cepacia PN-1.</title>
        <authorList>
            <person name="Yang Y."/>
            <person name="Guan H."/>
            <person name="Huang J."/>
        </authorList>
    </citation>
    <scope>NUCLEOTIDE SEQUENCE [LARGE SCALE GENOMIC DNA]</scope>
    <source>
        <strain evidence="1 2">PN-1</strain>
    </source>
</reference>
<dbReference type="EMBL" id="CP109821">
    <property type="protein sequence ID" value="XAE47837.1"/>
    <property type="molecule type" value="Genomic_DNA"/>
</dbReference>
<accession>A0ABZ3DFN4</accession>
<proteinExistence type="predicted"/>
<sequence length="64" mass="6698">MESKSRILLNGGGARARRRSGVKIAAQPTYGSSMSATLRSLSILAAVAAGTRAAGLKLKKRRLD</sequence>
<protein>
    <submittedName>
        <fullName evidence="1">Uncharacterized protein</fullName>
    </submittedName>
</protein>
<organism evidence="1 2">
    <name type="scientific">Burkholderia arboris</name>
    <dbReference type="NCBI Taxonomy" id="488730"/>
    <lineage>
        <taxon>Bacteria</taxon>
        <taxon>Pseudomonadati</taxon>
        <taxon>Pseudomonadota</taxon>
        <taxon>Betaproteobacteria</taxon>
        <taxon>Burkholderiales</taxon>
        <taxon>Burkholderiaceae</taxon>
        <taxon>Burkholderia</taxon>
        <taxon>Burkholderia cepacia complex</taxon>
    </lineage>
</organism>
<name>A0ABZ3DFN4_9BURK</name>
<dbReference type="Proteomes" id="UP001448498">
    <property type="component" value="Chromosome 1"/>
</dbReference>
<evidence type="ECO:0000313" key="2">
    <source>
        <dbReference type="Proteomes" id="UP001448498"/>
    </source>
</evidence>
<keyword evidence="2" id="KW-1185">Reference proteome</keyword>